<gene>
    <name evidence="1" type="ORF">HHI36_000428</name>
</gene>
<comment type="caution">
    <text evidence="1">The sequence shown here is derived from an EMBL/GenBank/DDBJ whole genome shotgun (WGS) entry which is preliminary data.</text>
</comment>
<organism evidence="1 2">
    <name type="scientific">Cryptolaemus montrouzieri</name>
    <dbReference type="NCBI Taxonomy" id="559131"/>
    <lineage>
        <taxon>Eukaryota</taxon>
        <taxon>Metazoa</taxon>
        <taxon>Ecdysozoa</taxon>
        <taxon>Arthropoda</taxon>
        <taxon>Hexapoda</taxon>
        <taxon>Insecta</taxon>
        <taxon>Pterygota</taxon>
        <taxon>Neoptera</taxon>
        <taxon>Endopterygota</taxon>
        <taxon>Coleoptera</taxon>
        <taxon>Polyphaga</taxon>
        <taxon>Cucujiformia</taxon>
        <taxon>Coccinelloidea</taxon>
        <taxon>Coccinellidae</taxon>
        <taxon>Scymninae</taxon>
        <taxon>Scymnini</taxon>
        <taxon>Cryptolaemus</taxon>
    </lineage>
</organism>
<evidence type="ECO:0000313" key="2">
    <source>
        <dbReference type="Proteomes" id="UP001516400"/>
    </source>
</evidence>
<dbReference type="EMBL" id="JABFTP020000185">
    <property type="protein sequence ID" value="KAL3285910.1"/>
    <property type="molecule type" value="Genomic_DNA"/>
</dbReference>
<protein>
    <submittedName>
        <fullName evidence="1">Uncharacterized protein</fullName>
    </submittedName>
</protein>
<proteinExistence type="predicted"/>
<accession>A0ABD2P4P6</accession>
<evidence type="ECO:0000313" key="1">
    <source>
        <dbReference type="EMBL" id="KAL3285910.1"/>
    </source>
</evidence>
<name>A0ABD2P4P6_9CUCU</name>
<reference evidence="1 2" key="1">
    <citation type="journal article" date="2021" name="BMC Biol.">
        <title>Horizontally acquired antibacterial genes associated with adaptive radiation of ladybird beetles.</title>
        <authorList>
            <person name="Li H.S."/>
            <person name="Tang X.F."/>
            <person name="Huang Y.H."/>
            <person name="Xu Z.Y."/>
            <person name="Chen M.L."/>
            <person name="Du X.Y."/>
            <person name="Qiu B.Y."/>
            <person name="Chen P.T."/>
            <person name="Zhang W."/>
            <person name="Slipinski A."/>
            <person name="Escalona H.E."/>
            <person name="Waterhouse R.M."/>
            <person name="Zwick A."/>
            <person name="Pang H."/>
        </authorList>
    </citation>
    <scope>NUCLEOTIDE SEQUENCE [LARGE SCALE GENOMIC DNA]</scope>
    <source>
        <strain evidence="1">SYSU2018</strain>
    </source>
</reference>
<sequence>MRTQNTERSGSNFISMKEGIDHFENLLTEDREEFMSSNERKQEDTNRHMILVEQPEILTEDVRVALSNMKNGKAPVLGNILIELLKAAPNGMLDVLAQLFNECLRGSKPPADLKR</sequence>
<dbReference type="Proteomes" id="UP001516400">
    <property type="component" value="Unassembled WGS sequence"/>
</dbReference>
<dbReference type="AlphaFoldDB" id="A0ABD2P4P6"/>
<keyword evidence="2" id="KW-1185">Reference proteome</keyword>